<dbReference type="EMBL" id="BMZH01000004">
    <property type="protein sequence ID" value="GHA91687.1"/>
    <property type="molecule type" value="Genomic_DNA"/>
</dbReference>
<evidence type="ECO:0000313" key="11">
    <source>
        <dbReference type="Proteomes" id="UP000634004"/>
    </source>
</evidence>
<dbReference type="InterPro" id="IPR043519">
    <property type="entry name" value="NT_sf"/>
</dbReference>
<gene>
    <name evidence="10" type="primary">spoT</name>
    <name evidence="10" type="ORF">GCM10009069_13610</name>
</gene>
<proteinExistence type="inferred from homology"/>
<dbReference type="InterPro" id="IPR004095">
    <property type="entry name" value="TGS"/>
</dbReference>
<organism evidence="10 11">
    <name type="scientific">Algimonas arctica</name>
    <dbReference type="NCBI Taxonomy" id="1479486"/>
    <lineage>
        <taxon>Bacteria</taxon>
        <taxon>Pseudomonadati</taxon>
        <taxon>Pseudomonadota</taxon>
        <taxon>Alphaproteobacteria</taxon>
        <taxon>Maricaulales</taxon>
        <taxon>Robiginitomaculaceae</taxon>
        <taxon>Algimonas</taxon>
    </lineage>
</organism>
<evidence type="ECO:0000259" key="8">
    <source>
        <dbReference type="PROSITE" id="PS51831"/>
    </source>
</evidence>
<dbReference type="Gene3D" id="3.30.460.10">
    <property type="entry name" value="Beta Polymerase, domain 2"/>
    <property type="match status" value="1"/>
</dbReference>
<dbReference type="InterPro" id="IPR006674">
    <property type="entry name" value="HD_domain"/>
</dbReference>
<dbReference type="InterPro" id="IPR033655">
    <property type="entry name" value="TGS_RelA/SpoT"/>
</dbReference>
<dbReference type="InterPro" id="IPR002912">
    <property type="entry name" value="ACT_dom"/>
</dbReference>
<dbReference type="InterPro" id="IPR012676">
    <property type="entry name" value="TGS-like"/>
</dbReference>
<evidence type="ECO:0000256" key="4">
    <source>
        <dbReference type="ARBA" id="ARBA00032407"/>
    </source>
</evidence>
<comment type="similarity">
    <text evidence="6">Belongs to the relA/spoT family.</text>
</comment>
<evidence type="ECO:0000313" key="10">
    <source>
        <dbReference type="EMBL" id="GHA91687.1"/>
    </source>
</evidence>
<dbReference type="GO" id="GO:0008728">
    <property type="term" value="F:GTP diphosphokinase activity"/>
    <property type="evidence" value="ECO:0007669"/>
    <property type="project" value="UniProtKB-EC"/>
</dbReference>
<dbReference type="GO" id="GO:0008893">
    <property type="term" value="F:guanosine-3',5'-bis(diphosphate) 3'-diphosphatase activity"/>
    <property type="evidence" value="ECO:0007669"/>
    <property type="project" value="TreeGrafter"/>
</dbReference>
<dbReference type="PANTHER" id="PTHR21262:SF36">
    <property type="entry name" value="BIFUNCTIONAL (P)PPGPP SYNTHASE_HYDROLASE SPOT"/>
    <property type="match status" value="1"/>
</dbReference>
<dbReference type="InterPro" id="IPR004811">
    <property type="entry name" value="RelA/Spo_fam"/>
</dbReference>
<feature type="domain" description="TGS" evidence="9">
    <location>
        <begin position="424"/>
        <end position="485"/>
    </location>
</feature>
<dbReference type="PROSITE" id="PS51831">
    <property type="entry name" value="HD"/>
    <property type="match status" value="1"/>
</dbReference>
<dbReference type="CDD" id="cd00077">
    <property type="entry name" value="HDc"/>
    <property type="match status" value="1"/>
</dbReference>
<dbReference type="Gene3D" id="3.30.70.260">
    <property type="match status" value="1"/>
</dbReference>
<dbReference type="NCBIfam" id="TIGR00691">
    <property type="entry name" value="spoT_relA"/>
    <property type="match status" value="1"/>
</dbReference>
<keyword evidence="11" id="KW-1185">Reference proteome</keyword>
<evidence type="ECO:0000256" key="2">
    <source>
        <dbReference type="ARBA" id="ARBA00014315"/>
    </source>
</evidence>
<dbReference type="InterPro" id="IPR045865">
    <property type="entry name" value="ACT-like_dom_sf"/>
</dbReference>
<accession>A0A8J3G253</accession>
<dbReference type="FunFam" id="3.10.20.30:FF:000002">
    <property type="entry name" value="GTP pyrophosphokinase (RelA/SpoT)"/>
    <property type="match status" value="1"/>
</dbReference>
<dbReference type="SMART" id="SM00954">
    <property type="entry name" value="RelA_SpoT"/>
    <property type="match status" value="1"/>
</dbReference>
<evidence type="ECO:0000256" key="1">
    <source>
        <dbReference type="ARBA" id="ARBA00013251"/>
    </source>
</evidence>
<evidence type="ECO:0000256" key="5">
    <source>
        <dbReference type="ARBA" id="ARBA00048244"/>
    </source>
</evidence>
<reference evidence="10" key="1">
    <citation type="journal article" date="2014" name="Int. J. Syst. Evol. Microbiol.">
        <title>Complete genome sequence of Corynebacterium casei LMG S-19264T (=DSM 44701T), isolated from a smear-ripened cheese.</title>
        <authorList>
            <consortium name="US DOE Joint Genome Institute (JGI-PGF)"/>
            <person name="Walter F."/>
            <person name="Albersmeier A."/>
            <person name="Kalinowski J."/>
            <person name="Ruckert C."/>
        </authorList>
    </citation>
    <scope>NUCLEOTIDE SEQUENCE</scope>
    <source>
        <strain evidence="10">KCTC 32513</strain>
    </source>
</reference>
<reference evidence="10" key="2">
    <citation type="submission" date="2020-09" db="EMBL/GenBank/DDBJ databases">
        <authorList>
            <person name="Sun Q."/>
            <person name="Kim S."/>
        </authorList>
    </citation>
    <scope>NUCLEOTIDE SEQUENCE</scope>
    <source>
        <strain evidence="10">KCTC 32513</strain>
    </source>
</reference>
<dbReference type="EC" id="2.7.6.5" evidence="1"/>
<dbReference type="Proteomes" id="UP000634004">
    <property type="component" value="Unassembled WGS sequence"/>
</dbReference>
<protein>
    <recommendedName>
        <fullName evidence="2">GTP pyrophosphokinase rsh</fullName>
        <ecNumber evidence="1">2.7.6.5</ecNumber>
    </recommendedName>
    <alternativeName>
        <fullName evidence="4">(p)ppGpp synthase</fullName>
    </alternativeName>
    <alternativeName>
        <fullName evidence="3">ATP:GTP 3'-pyrophosphotransferase</fullName>
    </alternativeName>
</protein>
<feature type="domain" description="ACT" evidence="7">
    <location>
        <begin position="677"/>
        <end position="751"/>
    </location>
</feature>
<dbReference type="CDD" id="cd01668">
    <property type="entry name" value="TGS_RSH"/>
    <property type="match status" value="1"/>
</dbReference>
<dbReference type="PANTHER" id="PTHR21262">
    <property type="entry name" value="GUANOSINE-3',5'-BIS DIPHOSPHATE 3'-PYROPHOSPHOHYDROLASE"/>
    <property type="match status" value="1"/>
</dbReference>
<dbReference type="Gene3D" id="3.10.20.30">
    <property type="match status" value="1"/>
</dbReference>
<dbReference type="SUPFAM" id="SSF81271">
    <property type="entry name" value="TGS-like"/>
    <property type="match status" value="1"/>
</dbReference>
<dbReference type="PROSITE" id="PS51880">
    <property type="entry name" value="TGS"/>
    <property type="match status" value="1"/>
</dbReference>
<evidence type="ECO:0000259" key="9">
    <source>
        <dbReference type="PROSITE" id="PS51880"/>
    </source>
</evidence>
<dbReference type="CDD" id="cd05399">
    <property type="entry name" value="NT_Rel-Spo_like"/>
    <property type="match status" value="1"/>
</dbReference>
<dbReference type="InterPro" id="IPR045600">
    <property type="entry name" value="RelA/SpoT_AH_RIS"/>
</dbReference>
<dbReference type="InterPro" id="IPR003607">
    <property type="entry name" value="HD/PDEase_dom"/>
</dbReference>
<dbReference type="SUPFAM" id="SSF109604">
    <property type="entry name" value="HD-domain/PDEase-like"/>
    <property type="match status" value="1"/>
</dbReference>
<dbReference type="GO" id="GO:0005886">
    <property type="term" value="C:plasma membrane"/>
    <property type="evidence" value="ECO:0007669"/>
    <property type="project" value="TreeGrafter"/>
</dbReference>
<comment type="caution">
    <text evidence="10">The sequence shown here is derived from an EMBL/GenBank/DDBJ whole genome shotgun (WGS) entry which is preliminary data.</text>
</comment>
<dbReference type="PROSITE" id="PS51671">
    <property type="entry name" value="ACT"/>
    <property type="match status" value="1"/>
</dbReference>
<evidence type="ECO:0000259" key="7">
    <source>
        <dbReference type="PROSITE" id="PS51671"/>
    </source>
</evidence>
<dbReference type="Pfam" id="PF04607">
    <property type="entry name" value="RelA_SpoT"/>
    <property type="match status" value="1"/>
</dbReference>
<evidence type="ECO:0000256" key="6">
    <source>
        <dbReference type="RuleBase" id="RU003847"/>
    </source>
</evidence>
<dbReference type="AlphaFoldDB" id="A0A8J3G253"/>
<dbReference type="GO" id="GO:0042594">
    <property type="term" value="P:response to starvation"/>
    <property type="evidence" value="ECO:0007669"/>
    <property type="project" value="TreeGrafter"/>
</dbReference>
<feature type="domain" description="HD" evidence="8">
    <location>
        <begin position="74"/>
        <end position="176"/>
    </location>
</feature>
<dbReference type="GO" id="GO:0015969">
    <property type="term" value="P:guanosine tetraphosphate metabolic process"/>
    <property type="evidence" value="ECO:0007669"/>
    <property type="project" value="InterPro"/>
</dbReference>
<dbReference type="Pfam" id="PF19296">
    <property type="entry name" value="RelA_AH_RIS"/>
    <property type="match status" value="1"/>
</dbReference>
<name>A0A8J3G253_9PROT</name>
<comment type="function">
    <text evidence="6">In eubacteria ppGpp (guanosine 3'-diphosphate 5'-diphosphate) is a mediator of the stringent response that coordinates a variety of cellular activities in response to changes in nutritional abundance.</text>
</comment>
<dbReference type="SUPFAM" id="SSF81301">
    <property type="entry name" value="Nucleotidyltransferase"/>
    <property type="match status" value="1"/>
</dbReference>
<dbReference type="Pfam" id="PF02824">
    <property type="entry name" value="TGS"/>
    <property type="match status" value="1"/>
</dbReference>
<evidence type="ECO:0000256" key="3">
    <source>
        <dbReference type="ARBA" id="ARBA00029754"/>
    </source>
</evidence>
<sequence>MAFAYVPLYIRSVNDHTPILPAPESGKPSYLRQFELVERVKAYDPSANEGLINKAYIFTIKAHGEQKRHSGDPYFAHPIEVAGILANLHLDVASICTALLHDVLEDTDVTREELAKEFTPEIAELVDGVTKLSQLELSPSATKESAQAENFQKFVLAMSKDVRVLLVKLCDRLHNMRTLEYHPRQSSRERIAKETLEIYAPLARRIGVDRICSELEDLSFKHINEGAYEGIMRRLDDWRENQGEAISDVSTALRDLFDKYNLSVRIYGREKRPFAIWRKLQRQNISFEDVADLYAFRILTETEEDCYRVLGILHRNYRAVPARFRDFISVPKPNGYQSLHTTIRTPDNRRVEIQIRTERMEDVAERGVAAHWTYKDQSYAYDPERAKASGGDPVRRIRPLVEMMEQSGDAAEFLVNAKMEMFADQVFAFTPKGDLISLPRGATPLDFAYAVHTKVGDTCIGAVVNSSRVPLRTQLRNGDVVKIVRGGTPEPQEGWENMVVTGKARSALRRLTREGEAEEFRRIGAMLAEHAFQRENQPFAEKSLGDVVKRMGLTDVEEVYEILGRGDLSMNDFIITVFPALKDRDADEEMANRDLISDRSARLYVKGEELRPGVSLHLESCCSPIPGDRIIGLQSRQGGIDIHTIDCEELAKHESDPQDWIDLGWRRAAEKAASTARVTTTVQHVPGALADVTRIIGENFGNLINIKTLQRSPAFFDMLLDLEVRDNRHLLAIIAAMRTSTYVVAADRTRSQIEKGESNVSDAKQSDEK</sequence>
<comment type="catalytic activity">
    <reaction evidence="5">
        <text>GTP + ATP = guanosine 3'-diphosphate 5'-triphosphate + AMP</text>
        <dbReference type="Rhea" id="RHEA:22088"/>
        <dbReference type="ChEBI" id="CHEBI:30616"/>
        <dbReference type="ChEBI" id="CHEBI:37565"/>
        <dbReference type="ChEBI" id="CHEBI:142410"/>
        <dbReference type="ChEBI" id="CHEBI:456215"/>
        <dbReference type="EC" id="2.7.6.5"/>
    </reaction>
</comment>
<dbReference type="InterPro" id="IPR007685">
    <property type="entry name" value="RelA_SpoT"/>
</dbReference>
<dbReference type="FunFam" id="1.10.3210.10:FF:000001">
    <property type="entry name" value="GTP pyrophosphokinase RelA"/>
    <property type="match status" value="1"/>
</dbReference>
<dbReference type="SUPFAM" id="SSF55021">
    <property type="entry name" value="ACT-like"/>
    <property type="match status" value="1"/>
</dbReference>
<dbReference type="Pfam" id="PF13328">
    <property type="entry name" value="HD_4"/>
    <property type="match status" value="1"/>
</dbReference>
<dbReference type="SMART" id="SM00471">
    <property type="entry name" value="HDc"/>
    <property type="match status" value="1"/>
</dbReference>
<dbReference type="Gene3D" id="1.10.3210.10">
    <property type="entry name" value="Hypothetical protein af1432"/>
    <property type="match status" value="1"/>
</dbReference>
<dbReference type="InterPro" id="IPR012675">
    <property type="entry name" value="Beta-grasp_dom_sf"/>
</dbReference>
<dbReference type="Pfam" id="PF13291">
    <property type="entry name" value="ACT_4"/>
    <property type="match status" value="1"/>
</dbReference>